<organism evidence="1 2">
    <name type="scientific">Aequorivita echinoideorum</name>
    <dbReference type="NCBI Taxonomy" id="1549647"/>
    <lineage>
        <taxon>Bacteria</taxon>
        <taxon>Pseudomonadati</taxon>
        <taxon>Bacteroidota</taxon>
        <taxon>Flavobacteriia</taxon>
        <taxon>Flavobacteriales</taxon>
        <taxon>Flavobacteriaceae</taxon>
        <taxon>Aequorivita</taxon>
    </lineage>
</organism>
<keyword evidence="2" id="KW-1185">Reference proteome</keyword>
<comment type="caution">
    <text evidence="1">The sequence shown here is derived from an EMBL/GenBank/DDBJ whole genome shotgun (WGS) entry which is preliminary data.</text>
</comment>
<dbReference type="Proteomes" id="UP001297092">
    <property type="component" value="Unassembled WGS sequence"/>
</dbReference>
<gene>
    <name evidence="1" type="ORF">KIV10_07500</name>
</gene>
<name>A0ABS5S490_9FLAO</name>
<dbReference type="EMBL" id="JAHCTB010000003">
    <property type="protein sequence ID" value="MBT0608021.1"/>
    <property type="molecule type" value="Genomic_DNA"/>
</dbReference>
<proteinExistence type="predicted"/>
<accession>A0ABS5S490</accession>
<sequence length="296" mass="34558">MMKSYYSIIRFVNNPLSKENLAIGMILISGNEVYYKFSKEKIALSHKINNSNSKLLDYTIKKISDFIDFQLKEEVSLFSKDVSVNLEYLNRLSIYNNGFIQFDNPSVLHMSINSSSFNDFFKKYIELNLKPQKKQIVDKAFNRTIKKVFFDPLKDVIDLNYKVKKEQIPNLFFDYTLDGIGVNGSVYSVKSIDLNSEKPIDIIRREISDLESLNYRLDLFSKEYSLDEDNANHYLVIDPYKGSKSSYHKLYEILMEQKEGDYPYSIIDTNYLPTVTSKIKNSESITKFSDFIESMN</sequence>
<evidence type="ECO:0000313" key="1">
    <source>
        <dbReference type="EMBL" id="MBT0608021.1"/>
    </source>
</evidence>
<protein>
    <recommendedName>
        <fullName evidence="3">DUF3037 domain-containing protein</fullName>
    </recommendedName>
</protein>
<reference evidence="1 2" key="1">
    <citation type="submission" date="2021-05" db="EMBL/GenBank/DDBJ databases">
        <title>Aequorivita echinoideorum JCM 30378 genome.</title>
        <authorList>
            <person name="Zhang H."/>
            <person name="Li C."/>
        </authorList>
    </citation>
    <scope>NUCLEOTIDE SEQUENCE [LARGE SCALE GENOMIC DNA]</scope>
    <source>
        <strain evidence="1 2">JCM30378</strain>
    </source>
</reference>
<evidence type="ECO:0000313" key="2">
    <source>
        <dbReference type="Proteomes" id="UP001297092"/>
    </source>
</evidence>
<evidence type="ECO:0008006" key="3">
    <source>
        <dbReference type="Google" id="ProtNLM"/>
    </source>
</evidence>